<evidence type="ECO:0000256" key="1">
    <source>
        <dbReference type="SAM" id="MobiDB-lite"/>
    </source>
</evidence>
<sequence>GEHPQRRAGSALDRRDLPRAHALRQGRRPVGRLRRRQRRRPVRRRFARRAQPQPLDDRVRHRVRAEHDHPAEDL</sequence>
<evidence type="ECO:0000313" key="2">
    <source>
        <dbReference type="EMBL" id="CAA9504792.1"/>
    </source>
</evidence>
<name>A0A6J4STE1_9ACTN</name>
<feature type="non-terminal residue" evidence="2">
    <location>
        <position position="1"/>
    </location>
</feature>
<feature type="non-terminal residue" evidence="2">
    <location>
        <position position="74"/>
    </location>
</feature>
<feature type="region of interest" description="Disordered" evidence="1">
    <location>
        <begin position="1"/>
        <end position="74"/>
    </location>
</feature>
<dbReference type="AlphaFoldDB" id="A0A6J4STE1"/>
<proteinExistence type="predicted"/>
<gene>
    <name evidence="2" type="ORF">AVDCRST_MAG67-2259</name>
</gene>
<feature type="compositionally biased region" description="Basic residues" evidence="1">
    <location>
        <begin position="21"/>
        <end position="48"/>
    </location>
</feature>
<organism evidence="2">
    <name type="scientific">uncultured Solirubrobacteraceae bacterium</name>
    <dbReference type="NCBI Taxonomy" id="1162706"/>
    <lineage>
        <taxon>Bacteria</taxon>
        <taxon>Bacillati</taxon>
        <taxon>Actinomycetota</taxon>
        <taxon>Thermoleophilia</taxon>
        <taxon>Solirubrobacterales</taxon>
        <taxon>Solirubrobacteraceae</taxon>
        <taxon>environmental samples</taxon>
    </lineage>
</organism>
<dbReference type="EMBL" id="CADCVQ010000090">
    <property type="protein sequence ID" value="CAA9504792.1"/>
    <property type="molecule type" value="Genomic_DNA"/>
</dbReference>
<accession>A0A6J4STE1</accession>
<protein>
    <submittedName>
        <fullName evidence="2">Uncharacterized protein</fullName>
    </submittedName>
</protein>
<feature type="compositionally biased region" description="Basic and acidic residues" evidence="1">
    <location>
        <begin position="55"/>
        <end position="74"/>
    </location>
</feature>
<reference evidence="2" key="1">
    <citation type="submission" date="2020-02" db="EMBL/GenBank/DDBJ databases">
        <authorList>
            <person name="Meier V. D."/>
        </authorList>
    </citation>
    <scope>NUCLEOTIDE SEQUENCE</scope>
    <source>
        <strain evidence="2">AVDCRST_MAG67</strain>
    </source>
</reference>